<dbReference type="Pfam" id="PF00672">
    <property type="entry name" value="HAMP"/>
    <property type="match status" value="1"/>
</dbReference>
<dbReference type="Proteomes" id="UP001047646">
    <property type="component" value="Chromosome"/>
</dbReference>
<proteinExistence type="predicted"/>
<accession>A0ABX8M5D0</accession>
<feature type="domain" description="Histidine kinase" evidence="8">
    <location>
        <begin position="215"/>
        <end position="428"/>
    </location>
</feature>
<organism evidence="10 11">
    <name type="scientific">Pseudomonas muyukensis</name>
    <dbReference type="NCBI Taxonomy" id="2842357"/>
    <lineage>
        <taxon>Bacteria</taxon>
        <taxon>Pseudomonadati</taxon>
        <taxon>Pseudomonadota</taxon>
        <taxon>Gammaproteobacteria</taxon>
        <taxon>Pseudomonadales</taxon>
        <taxon>Pseudomonadaceae</taxon>
        <taxon>Pseudomonas</taxon>
    </lineage>
</organism>
<dbReference type="Pfam" id="PF00512">
    <property type="entry name" value="HisKA"/>
    <property type="match status" value="1"/>
</dbReference>
<dbReference type="Pfam" id="PF02518">
    <property type="entry name" value="HATPase_c"/>
    <property type="match status" value="1"/>
</dbReference>
<feature type="transmembrane region" description="Helical" evidence="7">
    <location>
        <begin position="133"/>
        <end position="154"/>
    </location>
</feature>
<evidence type="ECO:0000256" key="5">
    <source>
        <dbReference type="ARBA" id="ARBA00022777"/>
    </source>
</evidence>
<comment type="catalytic activity">
    <reaction evidence="1">
        <text>ATP + protein L-histidine = ADP + protein N-phospho-L-histidine.</text>
        <dbReference type="EC" id="2.7.13.3"/>
    </reaction>
</comment>
<dbReference type="InterPro" id="IPR005467">
    <property type="entry name" value="His_kinase_dom"/>
</dbReference>
<evidence type="ECO:0000256" key="1">
    <source>
        <dbReference type="ARBA" id="ARBA00000085"/>
    </source>
</evidence>
<keyword evidence="6" id="KW-0067">ATP-binding</keyword>
<dbReference type="PANTHER" id="PTHR44936">
    <property type="entry name" value="SENSOR PROTEIN CREC"/>
    <property type="match status" value="1"/>
</dbReference>
<keyword evidence="11" id="KW-1185">Reference proteome</keyword>
<keyword evidence="3" id="KW-0808">Transferase</keyword>
<dbReference type="InterPro" id="IPR003660">
    <property type="entry name" value="HAMP_dom"/>
</dbReference>
<evidence type="ECO:0000256" key="2">
    <source>
        <dbReference type="ARBA" id="ARBA00012438"/>
    </source>
</evidence>
<evidence type="ECO:0000259" key="8">
    <source>
        <dbReference type="PROSITE" id="PS50109"/>
    </source>
</evidence>
<evidence type="ECO:0000259" key="9">
    <source>
        <dbReference type="PROSITE" id="PS50885"/>
    </source>
</evidence>
<evidence type="ECO:0000256" key="6">
    <source>
        <dbReference type="ARBA" id="ARBA00022840"/>
    </source>
</evidence>
<gene>
    <name evidence="10" type="ORF">KSS95_18775</name>
</gene>
<keyword evidence="7" id="KW-0472">Membrane</keyword>
<name>A0ABX8M5D0_9PSED</name>
<dbReference type="PROSITE" id="PS50885">
    <property type="entry name" value="HAMP"/>
    <property type="match status" value="1"/>
</dbReference>
<dbReference type="SMART" id="SM00387">
    <property type="entry name" value="HATPase_c"/>
    <property type="match status" value="1"/>
</dbReference>
<protein>
    <recommendedName>
        <fullName evidence="2">histidine kinase</fullName>
        <ecNumber evidence="2">2.7.13.3</ecNumber>
    </recommendedName>
</protein>
<dbReference type="RefSeq" id="WP_217848618.1">
    <property type="nucleotide sequence ID" value="NZ_CP077073.1"/>
</dbReference>
<dbReference type="EMBL" id="CP077073">
    <property type="protein sequence ID" value="QXH34188.1"/>
    <property type="molecule type" value="Genomic_DNA"/>
</dbReference>
<dbReference type="CDD" id="cd06225">
    <property type="entry name" value="HAMP"/>
    <property type="match status" value="1"/>
</dbReference>
<evidence type="ECO:0000256" key="4">
    <source>
        <dbReference type="ARBA" id="ARBA00022741"/>
    </source>
</evidence>
<keyword evidence="7" id="KW-1133">Transmembrane helix</keyword>
<feature type="domain" description="HAMP" evidence="9">
    <location>
        <begin position="155"/>
        <end position="207"/>
    </location>
</feature>
<dbReference type="InterPro" id="IPR003594">
    <property type="entry name" value="HATPase_dom"/>
</dbReference>
<evidence type="ECO:0000256" key="7">
    <source>
        <dbReference type="SAM" id="Phobius"/>
    </source>
</evidence>
<dbReference type="SMART" id="SM00388">
    <property type="entry name" value="HisKA"/>
    <property type="match status" value="1"/>
</dbReference>
<dbReference type="InterPro" id="IPR050980">
    <property type="entry name" value="2C_sensor_his_kinase"/>
</dbReference>
<keyword evidence="7" id="KW-0812">Transmembrane</keyword>
<evidence type="ECO:0000256" key="3">
    <source>
        <dbReference type="ARBA" id="ARBA00022679"/>
    </source>
</evidence>
<dbReference type="PROSITE" id="PS50109">
    <property type="entry name" value="HIS_KIN"/>
    <property type="match status" value="1"/>
</dbReference>
<keyword evidence="5" id="KW-0418">Kinase</keyword>
<dbReference type="InterPro" id="IPR003661">
    <property type="entry name" value="HisK_dim/P_dom"/>
</dbReference>
<evidence type="ECO:0000313" key="10">
    <source>
        <dbReference type="EMBL" id="QXH34188.1"/>
    </source>
</evidence>
<dbReference type="SMART" id="SM00304">
    <property type="entry name" value="HAMP"/>
    <property type="match status" value="1"/>
</dbReference>
<sequence>MLRLFLGLYLILAAGLVVALQTVEHTLDALLAPQMEAASRETFRGTVHALVEQLRGVQAEQRAQRLERLRPDYGLGLALVRADQLALSAREQAQLAQGQLVLREQYTQLYSRIDDGEQLLSVTLPREPNFMPVYIATAYAMLALLLGVVLFFWVRPHWRDLEKLRLAAQRFGDNDLSARVRMPRRSSISDVAGHFDLMAARIEGLIANQRELTNAVSHELRTPIARLNFELDQLGKQQDPVEARQLISDMYSDLGELEDMVSELLTYASLEHGAAAISLQAVEAGSWLDSVVASVTLEAEANGIEIHLAPSAVETFSIEPRFMARAVINLLRNAIRYAEGHIQVSLACSDGQFRLQVDDDGPGVPVAGRDRIFEPFSRLDSSRDRRTGGFGLGLALVRRVAQSHGGEAQVGDAAGGGASLRMIWPARGWTAPGGRKGSEGVGHLAEH</sequence>
<reference evidence="10" key="1">
    <citation type="journal article" date="2021" name="Microorganisms">
        <title>The Ever-Expanding Pseudomonas Genus: Description of 43 New Species and Partition of the Pseudomonas putida Group.</title>
        <authorList>
            <person name="Girard L."/>
            <person name="Lood C."/>
            <person name="Hofte M."/>
            <person name="Vandamme P."/>
            <person name="Rokni-Zadeh H."/>
            <person name="van Noort V."/>
            <person name="Lavigne R."/>
            <person name="De Mot R."/>
        </authorList>
    </citation>
    <scope>NUCLEOTIDE SEQUENCE</scope>
    <source>
        <strain evidence="10">COW39</strain>
    </source>
</reference>
<dbReference type="EC" id="2.7.13.3" evidence="2"/>
<dbReference type="PANTHER" id="PTHR44936:SF10">
    <property type="entry name" value="SENSOR PROTEIN RSTB"/>
    <property type="match status" value="1"/>
</dbReference>
<dbReference type="CDD" id="cd00082">
    <property type="entry name" value="HisKA"/>
    <property type="match status" value="1"/>
</dbReference>
<evidence type="ECO:0000313" key="11">
    <source>
        <dbReference type="Proteomes" id="UP001047646"/>
    </source>
</evidence>
<keyword evidence="4" id="KW-0547">Nucleotide-binding</keyword>